<protein>
    <submittedName>
        <fullName evidence="4">Uncharacterized protein</fullName>
    </submittedName>
</protein>
<feature type="compositionally biased region" description="Polar residues" evidence="1">
    <location>
        <begin position="178"/>
        <end position="189"/>
    </location>
</feature>
<reference evidence="4 5" key="1">
    <citation type="journal article" date="2020" name="ISME J.">
        <title>Uncovering the hidden diversity of litter-decomposition mechanisms in mushroom-forming fungi.</title>
        <authorList>
            <person name="Floudas D."/>
            <person name="Bentzer J."/>
            <person name="Ahren D."/>
            <person name="Johansson T."/>
            <person name="Persson P."/>
            <person name="Tunlid A."/>
        </authorList>
    </citation>
    <scope>NUCLEOTIDE SEQUENCE [LARGE SCALE GENOMIC DNA]</scope>
    <source>
        <strain evidence="4 5">CBS 101986</strain>
    </source>
</reference>
<sequence length="355" mass="39344">MFGFMSFWVLAWNGLVINNTSPSAIYRSANAASPVLCIFISTPPFVADSILIWRCNILWGSRYILAVLLTLLTASIVLIVVAGVPTETHLQNILSSLSSLFSVITTLSTTFLIALKIVLTTRRSRMRQFYTKIIEILVQSAGLVTFIVLTSPQRYPRRPASKQSDQACSSRVNEISPTVTYHNHGSHSPESIPPTPTDGLPTSASRTQAARRTALREHLPLRLPSSLSDDDPATANTKLKDEVDAQLKKQEHMQFLVWHLANGFPMRYLCQDATQPLLTSLDSADFSVLQVGMDRFQCGIIDKALTWLLCAGGYSTGAPFTRLPSIFDSLFSCSRLHLVSDVFFILYVLLPAHIR</sequence>
<proteinExistence type="predicted"/>
<feature type="chain" id="PRO_5034348486" evidence="3">
    <location>
        <begin position="23"/>
        <end position="355"/>
    </location>
</feature>
<keyword evidence="5" id="KW-1185">Reference proteome</keyword>
<accession>A0A8H5B3T4</accession>
<feature type="transmembrane region" description="Helical" evidence="2">
    <location>
        <begin position="96"/>
        <end position="117"/>
    </location>
</feature>
<dbReference type="AlphaFoldDB" id="A0A8H5B3T4"/>
<keyword evidence="3" id="KW-0732">Signal</keyword>
<gene>
    <name evidence="4" type="ORF">D9619_006907</name>
</gene>
<evidence type="ECO:0000256" key="3">
    <source>
        <dbReference type="SAM" id="SignalP"/>
    </source>
</evidence>
<comment type="caution">
    <text evidence="4">The sequence shown here is derived from an EMBL/GenBank/DDBJ whole genome shotgun (WGS) entry which is preliminary data.</text>
</comment>
<feature type="transmembrane region" description="Helical" evidence="2">
    <location>
        <begin position="63"/>
        <end position="84"/>
    </location>
</feature>
<keyword evidence="2" id="KW-0472">Membrane</keyword>
<evidence type="ECO:0000256" key="1">
    <source>
        <dbReference type="SAM" id="MobiDB-lite"/>
    </source>
</evidence>
<feature type="signal peptide" evidence="3">
    <location>
        <begin position="1"/>
        <end position="22"/>
    </location>
</feature>
<dbReference type="EMBL" id="JAACJJ010000042">
    <property type="protein sequence ID" value="KAF5316050.1"/>
    <property type="molecule type" value="Genomic_DNA"/>
</dbReference>
<evidence type="ECO:0000313" key="4">
    <source>
        <dbReference type="EMBL" id="KAF5316050.1"/>
    </source>
</evidence>
<feature type="compositionally biased region" description="Low complexity" evidence="1">
    <location>
        <begin position="202"/>
        <end position="211"/>
    </location>
</feature>
<feature type="region of interest" description="Disordered" evidence="1">
    <location>
        <begin position="178"/>
        <end position="211"/>
    </location>
</feature>
<keyword evidence="2" id="KW-1133">Transmembrane helix</keyword>
<keyword evidence="2" id="KW-0812">Transmembrane</keyword>
<name>A0A8H5B3T4_9AGAR</name>
<feature type="transmembrane region" description="Helical" evidence="2">
    <location>
        <begin position="31"/>
        <end position="51"/>
    </location>
</feature>
<organism evidence="4 5">
    <name type="scientific">Psilocybe cf. subviscida</name>
    <dbReference type="NCBI Taxonomy" id="2480587"/>
    <lineage>
        <taxon>Eukaryota</taxon>
        <taxon>Fungi</taxon>
        <taxon>Dikarya</taxon>
        <taxon>Basidiomycota</taxon>
        <taxon>Agaricomycotina</taxon>
        <taxon>Agaricomycetes</taxon>
        <taxon>Agaricomycetidae</taxon>
        <taxon>Agaricales</taxon>
        <taxon>Agaricineae</taxon>
        <taxon>Strophariaceae</taxon>
        <taxon>Psilocybe</taxon>
    </lineage>
</organism>
<dbReference type="Proteomes" id="UP000567179">
    <property type="component" value="Unassembled WGS sequence"/>
</dbReference>
<dbReference type="OrthoDB" id="10261146at2759"/>
<evidence type="ECO:0000256" key="2">
    <source>
        <dbReference type="SAM" id="Phobius"/>
    </source>
</evidence>
<evidence type="ECO:0000313" key="5">
    <source>
        <dbReference type="Proteomes" id="UP000567179"/>
    </source>
</evidence>